<dbReference type="RefSeq" id="WP_025355902.1">
    <property type="nucleotide sequence ID" value="NZ_CP007155.1"/>
</dbReference>
<dbReference type="eggNOG" id="ENOG5032S59">
    <property type="taxonomic scope" value="Bacteria"/>
</dbReference>
<keyword evidence="1" id="KW-1133">Transmembrane helix</keyword>
<name>W5W4E8_9PSEU</name>
<dbReference type="Pfam" id="PF20182">
    <property type="entry name" value="DUF6545"/>
    <property type="match status" value="1"/>
</dbReference>
<evidence type="ECO:0000259" key="2">
    <source>
        <dbReference type="Pfam" id="PF20182"/>
    </source>
</evidence>
<dbReference type="InterPro" id="IPR046675">
    <property type="entry name" value="DUF6545"/>
</dbReference>
<accession>W5W4E8</accession>
<feature type="transmembrane region" description="Helical" evidence="1">
    <location>
        <begin position="63"/>
        <end position="86"/>
    </location>
</feature>
<feature type="domain" description="DUF6545" evidence="2">
    <location>
        <begin position="234"/>
        <end position="361"/>
    </location>
</feature>
<dbReference type="OrthoDB" id="3675041at2"/>
<organism evidence="3 4">
    <name type="scientific">Kutzneria albida DSM 43870</name>
    <dbReference type="NCBI Taxonomy" id="1449976"/>
    <lineage>
        <taxon>Bacteria</taxon>
        <taxon>Bacillati</taxon>
        <taxon>Actinomycetota</taxon>
        <taxon>Actinomycetes</taxon>
        <taxon>Pseudonocardiales</taxon>
        <taxon>Pseudonocardiaceae</taxon>
        <taxon>Kutzneria</taxon>
    </lineage>
</organism>
<dbReference type="NCBIfam" id="NF042915">
    <property type="entry name" value="MAB_1171c_fam"/>
    <property type="match status" value="1"/>
</dbReference>
<feature type="transmembrane region" description="Helical" evidence="1">
    <location>
        <begin position="209"/>
        <end position="228"/>
    </location>
</feature>
<protein>
    <recommendedName>
        <fullName evidence="2">DUF6545 domain-containing protein</fullName>
    </recommendedName>
</protein>
<evidence type="ECO:0000256" key="1">
    <source>
        <dbReference type="SAM" id="Phobius"/>
    </source>
</evidence>
<dbReference type="KEGG" id="kal:KALB_2369"/>
<reference evidence="3 4" key="1">
    <citation type="journal article" date="2014" name="BMC Genomics">
        <title>Complete genome sequence of producer of the glycopeptide antibiotic Aculeximycin Kutzneria albida DSM 43870T, a representative of minor genus of Pseudonocardiaceae.</title>
        <authorList>
            <person name="Rebets Y."/>
            <person name="Tokovenko B."/>
            <person name="Lushchyk I."/>
            <person name="Ruckert C."/>
            <person name="Zaburannyi N."/>
            <person name="Bechthold A."/>
            <person name="Kalinowski J."/>
            <person name="Luzhetskyy A."/>
        </authorList>
    </citation>
    <scope>NUCLEOTIDE SEQUENCE [LARGE SCALE GENOMIC DNA]</scope>
    <source>
        <strain evidence="3">DSM 43870</strain>
    </source>
</reference>
<gene>
    <name evidence="3" type="ORF">KALB_2369</name>
</gene>
<proteinExistence type="predicted"/>
<feature type="transmembrane region" description="Helical" evidence="1">
    <location>
        <begin position="32"/>
        <end position="51"/>
    </location>
</feature>
<evidence type="ECO:0000313" key="4">
    <source>
        <dbReference type="Proteomes" id="UP000019225"/>
    </source>
</evidence>
<keyword evidence="1" id="KW-0812">Transmembrane</keyword>
<dbReference type="AlphaFoldDB" id="W5W4E8"/>
<keyword evidence="1" id="KW-0472">Membrane</keyword>
<feature type="transmembrane region" description="Helical" evidence="1">
    <location>
        <begin position="163"/>
        <end position="189"/>
    </location>
</feature>
<dbReference type="HOGENOM" id="CLU_042795_0_0_11"/>
<sequence>MSGDVVAQVALTAIIGAWKATQLARSPQRSSLRWVVATFAVATAGFAVTPLAGTDAAPGPPWFMWLAEALLSVMLYNLICVFLVSAREKRGQPARERVIWQAVPLAATVLALAVIAARMPSSVTATDQALALFRFVGNAYTAYGIGICLVWQRRYARLSHPWLARGLTVASVGLAVIGVAAVLTCLISALRLAGVDAPSWLELPRSVVMAGNLLFLVGVAAPGARVRWSASQVWWRHLQAYHRLRPLWTLLHGAFPEDSLTRAPVRPWRDVLSLRGVHRRFYRRVIECRDGLVRASGHLPPNQDLSGPTALAAWLLRALAVATASPRTGDQGLEAHPVAIPADGGLDSDVRELVALSRQLRTK</sequence>
<dbReference type="Proteomes" id="UP000019225">
    <property type="component" value="Chromosome"/>
</dbReference>
<dbReference type="InterPro" id="IPR050039">
    <property type="entry name" value="MAB_1171c-like"/>
</dbReference>
<dbReference type="STRING" id="1449976.KALB_2369"/>
<keyword evidence="4" id="KW-1185">Reference proteome</keyword>
<dbReference type="EMBL" id="CP007155">
    <property type="protein sequence ID" value="AHH95737.1"/>
    <property type="molecule type" value="Genomic_DNA"/>
</dbReference>
<evidence type="ECO:0000313" key="3">
    <source>
        <dbReference type="EMBL" id="AHH95737.1"/>
    </source>
</evidence>
<feature type="transmembrane region" description="Helical" evidence="1">
    <location>
        <begin position="98"/>
        <end position="119"/>
    </location>
</feature>
<feature type="transmembrane region" description="Helical" evidence="1">
    <location>
        <begin position="131"/>
        <end position="151"/>
    </location>
</feature>